<dbReference type="OrthoDB" id="10267839at2759"/>
<reference evidence="2 3" key="1">
    <citation type="journal article" date="2018" name="PLoS ONE">
        <title>The draft genome of Kipferlia bialata reveals reductive genome evolution in fornicate parasites.</title>
        <authorList>
            <person name="Tanifuji G."/>
            <person name="Takabayashi S."/>
            <person name="Kume K."/>
            <person name="Takagi M."/>
            <person name="Nakayama T."/>
            <person name="Kamikawa R."/>
            <person name="Inagaki Y."/>
            <person name="Hashimoto T."/>
        </authorList>
    </citation>
    <scope>NUCLEOTIDE SEQUENCE [LARGE SCALE GENOMIC DNA]</scope>
    <source>
        <strain evidence="2">NY0173</strain>
    </source>
</reference>
<keyword evidence="3" id="KW-1185">Reference proteome</keyword>
<gene>
    <name evidence="2" type="ORF">KIPB_000421</name>
</gene>
<dbReference type="Proteomes" id="UP000265618">
    <property type="component" value="Unassembled WGS sequence"/>
</dbReference>
<keyword evidence="1" id="KW-0472">Membrane</keyword>
<sequence length="232" mass="26191">MGVVTVKFLKDRQMANRIWYFAGMEAIQFLSYSFIDQCDNPFNKILTVLGYIHICFQPYVLHRSFHPDDNTYQRFVNKIVGRLCLMGAGMMILRWLLVYVSGPQMTGPGLCVQTEWLRGEQLCTLTGNIHLGWSIPMVDITYSPWKPSMSLHAFLMFAPFFVRGTVEAGLSGVILFLAGPGLSYLLTDNLHEQAAIWCFLSVAEMIPMYGAAKAIMFVLRKSVRLVGKCVGL</sequence>
<name>A0A391NIY7_9EUKA</name>
<dbReference type="EMBL" id="BDIP01000047">
    <property type="protein sequence ID" value="GCA61995.1"/>
    <property type="molecule type" value="Genomic_DNA"/>
</dbReference>
<comment type="caution">
    <text evidence="2">The sequence shown here is derived from an EMBL/GenBank/DDBJ whole genome shotgun (WGS) entry which is preliminary data.</text>
</comment>
<feature type="transmembrane region" description="Helical" evidence="1">
    <location>
        <begin position="153"/>
        <end position="182"/>
    </location>
</feature>
<dbReference type="AlphaFoldDB" id="A0A391NIY7"/>
<keyword evidence="1" id="KW-1133">Transmembrane helix</keyword>
<proteinExistence type="predicted"/>
<evidence type="ECO:0000256" key="1">
    <source>
        <dbReference type="SAM" id="Phobius"/>
    </source>
</evidence>
<dbReference type="InterPro" id="IPR043912">
    <property type="entry name" value="DUF5765"/>
</dbReference>
<dbReference type="Pfam" id="PF19069">
    <property type="entry name" value="DUF5765"/>
    <property type="match status" value="1"/>
</dbReference>
<keyword evidence="1" id="KW-0812">Transmembrane</keyword>
<accession>A0A391NIY7</accession>
<organism evidence="2 3">
    <name type="scientific">Kipferlia bialata</name>
    <dbReference type="NCBI Taxonomy" id="797122"/>
    <lineage>
        <taxon>Eukaryota</taxon>
        <taxon>Metamonada</taxon>
        <taxon>Carpediemonas-like organisms</taxon>
        <taxon>Kipferlia</taxon>
    </lineage>
</organism>
<feature type="transmembrane region" description="Helical" evidence="1">
    <location>
        <begin position="194"/>
        <end position="219"/>
    </location>
</feature>
<protein>
    <submittedName>
        <fullName evidence="2">Uncharacterized protein</fullName>
    </submittedName>
</protein>
<evidence type="ECO:0000313" key="2">
    <source>
        <dbReference type="EMBL" id="GCA61995.1"/>
    </source>
</evidence>
<feature type="transmembrane region" description="Helical" evidence="1">
    <location>
        <begin position="79"/>
        <end position="100"/>
    </location>
</feature>
<evidence type="ECO:0000313" key="3">
    <source>
        <dbReference type="Proteomes" id="UP000265618"/>
    </source>
</evidence>